<comment type="caution">
    <text evidence="6">The sequence shown here is derived from an EMBL/GenBank/DDBJ whole genome shotgun (WGS) entry which is preliminary data.</text>
</comment>
<keyword evidence="3" id="KW-0804">Transcription</keyword>
<sequence>MAYHYCGTEKLNPDVPEPDARHRILEAAVELYGEYGFDTVTLKHIAQHAAVSAPLVIHHFGSSAGLRQACDRYVAEQHRKTKTEAVHMSGPMPRNYALEIFQAHRHLLKYFLRAFAAGGPEMDALFDKLVDDSLEYTAEAEALGLVYPSAEPRRRAVIMLLQAFGSLILHRQMKRHLGASPVDDSPESIAPYMEAVLELYTQPVLNAEMYEELMHSQNQHTQHHTEGTSS</sequence>
<feature type="domain" description="HTH tetR-type" evidence="5">
    <location>
        <begin position="18"/>
        <end position="78"/>
    </location>
</feature>
<evidence type="ECO:0000313" key="6">
    <source>
        <dbReference type="EMBL" id="GAA2044891.1"/>
    </source>
</evidence>
<reference evidence="6 7" key="1">
    <citation type="journal article" date="2019" name="Int. J. Syst. Evol. Microbiol.">
        <title>The Global Catalogue of Microorganisms (GCM) 10K type strain sequencing project: providing services to taxonomists for standard genome sequencing and annotation.</title>
        <authorList>
            <consortium name="The Broad Institute Genomics Platform"/>
            <consortium name="The Broad Institute Genome Sequencing Center for Infectious Disease"/>
            <person name="Wu L."/>
            <person name="Ma J."/>
        </authorList>
    </citation>
    <scope>NUCLEOTIDE SEQUENCE [LARGE SCALE GENOMIC DNA]</scope>
    <source>
        <strain evidence="6 7">JCM 13595</strain>
    </source>
</reference>
<organism evidence="6 7">
    <name type="scientific">Yaniella flava</name>
    <dbReference type="NCBI Taxonomy" id="287930"/>
    <lineage>
        <taxon>Bacteria</taxon>
        <taxon>Bacillati</taxon>
        <taxon>Actinomycetota</taxon>
        <taxon>Actinomycetes</taxon>
        <taxon>Micrococcales</taxon>
        <taxon>Micrococcaceae</taxon>
        <taxon>Yaniella</taxon>
    </lineage>
</organism>
<evidence type="ECO:0000313" key="7">
    <source>
        <dbReference type="Proteomes" id="UP001501461"/>
    </source>
</evidence>
<dbReference type="Pfam" id="PF17933">
    <property type="entry name" value="TetR_C_25"/>
    <property type="match status" value="1"/>
</dbReference>
<evidence type="ECO:0000256" key="3">
    <source>
        <dbReference type="ARBA" id="ARBA00023163"/>
    </source>
</evidence>
<accession>A0ABN2V2F7</accession>
<gene>
    <name evidence="6" type="primary">raaS</name>
    <name evidence="6" type="ORF">GCM10009720_27270</name>
</gene>
<dbReference type="Proteomes" id="UP001501461">
    <property type="component" value="Unassembled WGS sequence"/>
</dbReference>
<proteinExistence type="predicted"/>
<dbReference type="SUPFAM" id="SSF46689">
    <property type="entry name" value="Homeodomain-like"/>
    <property type="match status" value="1"/>
</dbReference>
<dbReference type="InterPro" id="IPR009057">
    <property type="entry name" value="Homeodomain-like_sf"/>
</dbReference>
<evidence type="ECO:0000259" key="5">
    <source>
        <dbReference type="PROSITE" id="PS50977"/>
    </source>
</evidence>
<keyword evidence="1" id="KW-0805">Transcription regulation</keyword>
<keyword evidence="7" id="KW-1185">Reference proteome</keyword>
<protein>
    <submittedName>
        <fullName evidence="6">Transcriptional regulator RaaS</fullName>
    </submittedName>
</protein>
<keyword evidence="2 4" id="KW-0238">DNA-binding</keyword>
<evidence type="ECO:0000256" key="4">
    <source>
        <dbReference type="PROSITE-ProRule" id="PRU00335"/>
    </source>
</evidence>
<evidence type="ECO:0000256" key="1">
    <source>
        <dbReference type="ARBA" id="ARBA00023015"/>
    </source>
</evidence>
<dbReference type="Pfam" id="PF00440">
    <property type="entry name" value="TetR_N"/>
    <property type="match status" value="1"/>
</dbReference>
<dbReference type="InterPro" id="IPR001647">
    <property type="entry name" value="HTH_TetR"/>
</dbReference>
<dbReference type="PANTHER" id="PTHR30055:SF234">
    <property type="entry name" value="HTH-TYPE TRANSCRIPTIONAL REGULATOR BETI"/>
    <property type="match status" value="1"/>
</dbReference>
<dbReference type="PROSITE" id="PS50977">
    <property type="entry name" value="HTH_TETR_2"/>
    <property type="match status" value="1"/>
</dbReference>
<dbReference type="PANTHER" id="PTHR30055">
    <property type="entry name" value="HTH-TYPE TRANSCRIPTIONAL REGULATOR RUTR"/>
    <property type="match status" value="1"/>
</dbReference>
<dbReference type="PRINTS" id="PR00455">
    <property type="entry name" value="HTHTETR"/>
</dbReference>
<name>A0ABN2V2F7_9MICC</name>
<dbReference type="RefSeq" id="WP_343959698.1">
    <property type="nucleotide sequence ID" value="NZ_BAAAMN010000057.1"/>
</dbReference>
<dbReference type="EMBL" id="BAAAMN010000057">
    <property type="protein sequence ID" value="GAA2044891.1"/>
    <property type="molecule type" value="Genomic_DNA"/>
</dbReference>
<dbReference type="InterPro" id="IPR050109">
    <property type="entry name" value="HTH-type_TetR-like_transc_reg"/>
</dbReference>
<dbReference type="InterPro" id="IPR041484">
    <property type="entry name" value="TetR_C_25"/>
</dbReference>
<evidence type="ECO:0000256" key="2">
    <source>
        <dbReference type="ARBA" id="ARBA00023125"/>
    </source>
</evidence>
<dbReference type="Gene3D" id="1.10.357.10">
    <property type="entry name" value="Tetracycline Repressor, domain 2"/>
    <property type="match status" value="1"/>
</dbReference>
<feature type="DNA-binding region" description="H-T-H motif" evidence="4">
    <location>
        <begin position="41"/>
        <end position="60"/>
    </location>
</feature>